<comment type="caution">
    <text evidence="1">The sequence shown here is derived from an EMBL/GenBank/DDBJ whole genome shotgun (WGS) entry which is preliminary data.</text>
</comment>
<evidence type="ECO:0000313" key="2">
    <source>
        <dbReference type="Proteomes" id="UP000324638"/>
    </source>
</evidence>
<dbReference type="AlphaFoldDB" id="A0A5C8D3L0"/>
<protein>
    <submittedName>
        <fullName evidence="1">Uncharacterized protein</fullName>
    </submittedName>
</protein>
<accession>A0A5C8D3L0</accession>
<dbReference type="Proteomes" id="UP000324638">
    <property type="component" value="Unassembled WGS sequence"/>
</dbReference>
<organism evidence="1 2">
    <name type="scientific">Brachyspira aalborgi</name>
    <dbReference type="NCBI Taxonomy" id="29522"/>
    <lineage>
        <taxon>Bacteria</taxon>
        <taxon>Pseudomonadati</taxon>
        <taxon>Spirochaetota</taxon>
        <taxon>Spirochaetia</taxon>
        <taxon>Brachyspirales</taxon>
        <taxon>Brachyspiraceae</taxon>
        <taxon>Brachyspira</taxon>
    </lineage>
</organism>
<proteinExistence type="predicted"/>
<evidence type="ECO:0000313" key="1">
    <source>
        <dbReference type="EMBL" id="TXJ19678.1"/>
    </source>
</evidence>
<dbReference type="EMBL" id="SAXU01000001">
    <property type="protein sequence ID" value="TXJ19678.1"/>
    <property type="molecule type" value="Genomic_DNA"/>
</dbReference>
<reference evidence="1 2" key="1">
    <citation type="journal article" date="1992" name="Lakartidningen">
        <title>[Penicillin V and not amoxicillin is the first choice preparation in acute otitis].</title>
        <authorList>
            <person name="Kamme C."/>
            <person name="Lundgren K."/>
            <person name="Prellner K."/>
        </authorList>
    </citation>
    <scope>NUCLEOTIDE SEQUENCE [LARGE SCALE GENOMIC DNA]</scope>
    <source>
        <strain evidence="1 2">513A</strain>
    </source>
</reference>
<gene>
    <name evidence="1" type="ORF">EPJ79_00535</name>
</gene>
<sequence>MSKFIDLLRKIWDFIKKVFLKVVNFVKNIVGFFMDPQRLKKLREEKNTIAVTIKENLENENYHVVNCFYNVETEEIVDMETDALGMNAESLDEETKQKFGNKDMLILK</sequence>
<dbReference type="RefSeq" id="WP_147738036.1">
    <property type="nucleotide sequence ID" value="NZ_SAXU01000001.1"/>
</dbReference>
<name>A0A5C8D3L0_9SPIR</name>